<comment type="caution">
    <text evidence="4">The sequence shown here is derived from an EMBL/GenBank/DDBJ whole genome shotgun (WGS) entry which is preliminary data.</text>
</comment>
<evidence type="ECO:0000256" key="2">
    <source>
        <dbReference type="ARBA" id="ARBA00022803"/>
    </source>
</evidence>
<dbReference type="Pfam" id="PF13181">
    <property type="entry name" value="TPR_8"/>
    <property type="match status" value="1"/>
</dbReference>
<dbReference type="Gene3D" id="1.25.40.10">
    <property type="entry name" value="Tetratricopeptide repeat domain"/>
    <property type="match status" value="2"/>
</dbReference>
<feature type="non-terminal residue" evidence="4">
    <location>
        <position position="1"/>
    </location>
</feature>
<dbReference type="InterPro" id="IPR019734">
    <property type="entry name" value="TPR_rpt"/>
</dbReference>
<dbReference type="EMBL" id="CAJOBB010015716">
    <property type="protein sequence ID" value="CAF4320103.1"/>
    <property type="molecule type" value="Genomic_DNA"/>
</dbReference>
<keyword evidence="2 3" id="KW-0802">TPR repeat</keyword>
<dbReference type="AlphaFoldDB" id="A0A820J8K9"/>
<dbReference type="GO" id="GO:0006401">
    <property type="term" value="P:RNA catabolic process"/>
    <property type="evidence" value="ECO:0007669"/>
    <property type="project" value="InterPro"/>
</dbReference>
<organism evidence="4 5">
    <name type="scientific">Adineta steineri</name>
    <dbReference type="NCBI Taxonomy" id="433720"/>
    <lineage>
        <taxon>Eukaryota</taxon>
        <taxon>Metazoa</taxon>
        <taxon>Spiralia</taxon>
        <taxon>Gnathifera</taxon>
        <taxon>Rotifera</taxon>
        <taxon>Eurotatoria</taxon>
        <taxon>Bdelloidea</taxon>
        <taxon>Adinetida</taxon>
        <taxon>Adinetidae</taxon>
        <taxon>Adineta</taxon>
    </lineage>
</organism>
<name>A0A820J8K9_9BILA</name>
<evidence type="ECO:0000256" key="1">
    <source>
        <dbReference type="ARBA" id="ARBA00022737"/>
    </source>
</evidence>
<gene>
    <name evidence="4" type="ORF">KXQ929_LOCUS46574</name>
</gene>
<keyword evidence="1" id="KW-0677">Repeat</keyword>
<dbReference type="Proteomes" id="UP000663868">
    <property type="component" value="Unassembled WGS sequence"/>
</dbReference>
<feature type="repeat" description="TPR" evidence="3">
    <location>
        <begin position="4"/>
        <end position="37"/>
    </location>
</feature>
<evidence type="ECO:0000313" key="5">
    <source>
        <dbReference type="Proteomes" id="UP000663868"/>
    </source>
</evidence>
<evidence type="ECO:0000256" key="3">
    <source>
        <dbReference type="PROSITE-ProRule" id="PRU00339"/>
    </source>
</evidence>
<dbReference type="InterPro" id="IPR011990">
    <property type="entry name" value="TPR-like_helical_dom_sf"/>
</dbReference>
<evidence type="ECO:0000313" key="4">
    <source>
        <dbReference type="EMBL" id="CAF4320103.1"/>
    </source>
</evidence>
<proteinExistence type="predicted"/>
<dbReference type="GO" id="GO:0055087">
    <property type="term" value="C:Ski complex"/>
    <property type="evidence" value="ECO:0007669"/>
    <property type="project" value="InterPro"/>
</dbReference>
<dbReference type="InterPro" id="IPR039226">
    <property type="entry name" value="Ski3/TTC37"/>
</dbReference>
<dbReference type="PROSITE" id="PS50005">
    <property type="entry name" value="TPR"/>
    <property type="match status" value="1"/>
</dbReference>
<sequence length="262" mass="29905">MASGASWSALGDAHLHSNNLKTAFNCYNKATTLESETLYSLTRQAFVLTLLGRYTDAITLFDKVINQSPKYLLARKGKGEAHLYLAIQQVGRYKDEIAVSHIQQSLIAFHDALCLQSNYACLWKKYGDACMLLHPINDELINIRLPSFTEKFDENKIKDGDGYIRLKKFDLLQRAQKCFMQAIRLKSRSSVYWSCLAQCVYIQARYHSNDEHMLLLSFEYMKVALSLKPTNYLLWNALGVIAAHPVVNESGFAQHCFFKSLQ</sequence>
<dbReference type="PANTHER" id="PTHR15704">
    <property type="entry name" value="SUPERKILLER 3 PROTEIN-RELATED"/>
    <property type="match status" value="1"/>
</dbReference>
<dbReference type="PANTHER" id="PTHR15704:SF7">
    <property type="entry name" value="SUPERKILLER COMPLEX PROTEIN 3"/>
    <property type="match status" value="1"/>
</dbReference>
<reference evidence="4" key="1">
    <citation type="submission" date="2021-02" db="EMBL/GenBank/DDBJ databases">
        <authorList>
            <person name="Nowell W R."/>
        </authorList>
    </citation>
    <scope>NUCLEOTIDE SEQUENCE</scope>
</reference>
<dbReference type="SUPFAM" id="SSF48452">
    <property type="entry name" value="TPR-like"/>
    <property type="match status" value="1"/>
</dbReference>
<dbReference type="SMART" id="SM00028">
    <property type="entry name" value="TPR"/>
    <property type="match status" value="2"/>
</dbReference>
<accession>A0A820J8K9</accession>
<protein>
    <submittedName>
        <fullName evidence="4">Uncharacterized protein</fullName>
    </submittedName>
</protein>